<organism evidence="2 3">
    <name type="scientific">Capsicum baccatum</name>
    <name type="common">Peruvian pepper</name>
    <dbReference type="NCBI Taxonomy" id="33114"/>
    <lineage>
        <taxon>Eukaryota</taxon>
        <taxon>Viridiplantae</taxon>
        <taxon>Streptophyta</taxon>
        <taxon>Embryophyta</taxon>
        <taxon>Tracheophyta</taxon>
        <taxon>Spermatophyta</taxon>
        <taxon>Magnoliopsida</taxon>
        <taxon>eudicotyledons</taxon>
        <taxon>Gunneridae</taxon>
        <taxon>Pentapetalae</taxon>
        <taxon>asterids</taxon>
        <taxon>lamiids</taxon>
        <taxon>Solanales</taxon>
        <taxon>Solanaceae</taxon>
        <taxon>Solanoideae</taxon>
        <taxon>Capsiceae</taxon>
        <taxon>Capsicum</taxon>
    </lineage>
</organism>
<gene>
    <name evidence="2" type="ORF">CQW23_35275</name>
</gene>
<accession>A0A2G2UWE1</accession>
<keyword evidence="3" id="KW-1185">Reference proteome</keyword>
<comment type="caution">
    <text evidence="2">The sequence shown here is derived from an EMBL/GenBank/DDBJ whole genome shotgun (WGS) entry which is preliminary data.</text>
</comment>
<evidence type="ECO:0000313" key="3">
    <source>
        <dbReference type="Proteomes" id="UP000224567"/>
    </source>
</evidence>
<feature type="region of interest" description="Disordered" evidence="1">
    <location>
        <begin position="61"/>
        <end position="80"/>
    </location>
</feature>
<feature type="compositionally biased region" description="Basic residues" evidence="1">
    <location>
        <begin position="70"/>
        <end position="80"/>
    </location>
</feature>
<evidence type="ECO:0000313" key="2">
    <source>
        <dbReference type="EMBL" id="PHT25081.1"/>
    </source>
</evidence>
<dbReference type="OrthoDB" id="1912561at2759"/>
<dbReference type="EMBL" id="MLFT02003060">
    <property type="protein sequence ID" value="PHT25081.1"/>
    <property type="molecule type" value="Genomic_DNA"/>
</dbReference>
<proteinExistence type="predicted"/>
<sequence length="80" mass="9233">MDELFLQALHELLTEYDTINAPLHARETLATFEEFHEKLLDFEKVFVRSSSSTTVPITIKFTDKPSPHNNHSHPNHALHP</sequence>
<name>A0A2G2UWE1_CAPBA</name>
<reference evidence="3" key="2">
    <citation type="journal article" date="2017" name="J. Anim. Genet.">
        <title>Multiple reference genome sequences of hot pepper reveal the massive evolution of plant disease resistance genes by retroduplication.</title>
        <authorList>
            <person name="Kim S."/>
            <person name="Park J."/>
            <person name="Yeom S.-I."/>
            <person name="Kim Y.-M."/>
            <person name="Seo E."/>
            <person name="Kim K.-T."/>
            <person name="Kim M.-S."/>
            <person name="Lee J.M."/>
            <person name="Cheong K."/>
            <person name="Shin H.-S."/>
            <person name="Kim S.-B."/>
            <person name="Han K."/>
            <person name="Lee J."/>
            <person name="Park M."/>
            <person name="Lee H.-A."/>
            <person name="Lee H.-Y."/>
            <person name="Lee Y."/>
            <person name="Oh S."/>
            <person name="Lee J.H."/>
            <person name="Choi E."/>
            <person name="Choi E."/>
            <person name="Lee S.E."/>
            <person name="Jeon J."/>
            <person name="Kim H."/>
            <person name="Choi G."/>
            <person name="Song H."/>
            <person name="Lee J."/>
            <person name="Lee S.-C."/>
            <person name="Kwon J.-K."/>
            <person name="Lee H.-Y."/>
            <person name="Koo N."/>
            <person name="Hong Y."/>
            <person name="Kim R.W."/>
            <person name="Kang W.-H."/>
            <person name="Huh J.H."/>
            <person name="Kang B.-C."/>
            <person name="Yang T.-J."/>
            <person name="Lee Y.-H."/>
            <person name="Bennetzen J.L."/>
            <person name="Choi D."/>
        </authorList>
    </citation>
    <scope>NUCLEOTIDE SEQUENCE [LARGE SCALE GENOMIC DNA]</scope>
    <source>
        <strain evidence="3">cv. PBC81</strain>
    </source>
</reference>
<protein>
    <submittedName>
        <fullName evidence="2">Uncharacterized protein</fullName>
    </submittedName>
</protein>
<dbReference type="Proteomes" id="UP000224567">
    <property type="component" value="Unassembled WGS sequence"/>
</dbReference>
<evidence type="ECO:0000256" key="1">
    <source>
        <dbReference type="SAM" id="MobiDB-lite"/>
    </source>
</evidence>
<reference evidence="2 3" key="1">
    <citation type="journal article" date="2017" name="Genome Biol.">
        <title>New reference genome sequences of hot pepper reveal the massive evolution of plant disease-resistance genes by retroduplication.</title>
        <authorList>
            <person name="Kim S."/>
            <person name="Park J."/>
            <person name="Yeom S.I."/>
            <person name="Kim Y.M."/>
            <person name="Seo E."/>
            <person name="Kim K.T."/>
            <person name="Kim M.S."/>
            <person name="Lee J.M."/>
            <person name="Cheong K."/>
            <person name="Shin H.S."/>
            <person name="Kim S.B."/>
            <person name="Han K."/>
            <person name="Lee J."/>
            <person name="Park M."/>
            <person name="Lee H.A."/>
            <person name="Lee H.Y."/>
            <person name="Lee Y."/>
            <person name="Oh S."/>
            <person name="Lee J.H."/>
            <person name="Choi E."/>
            <person name="Choi E."/>
            <person name="Lee S.E."/>
            <person name="Jeon J."/>
            <person name="Kim H."/>
            <person name="Choi G."/>
            <person name="Song H."/>
            <person name="Lee J."/>
            <person name="Lee S.C."/>
            <person name="Kwon J.K."/>
            <person name="Lee H.Y."/>
            <person name="Koo N."/>
            <person name="Hong Y."/>
            <person name="Kim R.W."/>
            <person name="Kang W.H."/>
            <person name="Huh J.H."/>
            <person name="Kang B.C."/>
            <person name="Yang T.J."/>
            <person name="Lee Y.H."/>
            <person name="Bennetzen J.L."/>
            <person name="Choi D."/>
        </authorList>
    </citation>
    <scope>NUCLEOTIDE SEQUENCE [LARGE SCALE GENOMIC DNA]</scope>
    <source>
        <strain evidence="3">cv. PBC81</strain>
    </source>
</reference>
<dbReference type="AlphaFoldDB" id="A0A2G2UWE1"/>